<evidence type="ECO:0000313" key="1">
    <source>
        <dbReference type="EMBL" id="GAJ03940.1"/>
    </source>
</evidence>
<dbReference type="EMBL" id="BARW01028907">
    <property type="protein sequence ID" value="GAJ03940.1"/>
    <property type="molecule type" value="Genomic_DNA"/>
</dbReference>
<comment type="caution">
    <text evidence="1">The sequence shown here is derived from an EMBL/GenBank/DDBJ whole genome shotgun (WGS) entry which is preliminary data.</text>
</comment>
<protein>
    <submittedName>
        <fullName evidence="1">Uncharacterized protein</fullName>
    </submittedName>
</protein>
<accession>X1VCK3</accession>
<gene>
    <name evidence="1" type="ORF">S12H4_46568</name>
</gene>
<sequence length="81" mass="9692">MERLEFEDMLAIAKRMQKLTGDRKDYDRSEFWQGFQRGIRRLFYGKDFGTDEEHVKWMNCADGEYGKELQDGYRAGVNYHG</sequence>
<dbReference type="AlphaFoldDB" id="X1VCK3"/>
<reference evidence="1" key="1">
    <citation type="journal article" date="2014" name="Front. Microbiol.">
        <title>High frequency of phylogenetically diverse reductive dehalogenase-homologous genes in deep subseafloor sedimentary metagenomes.</title>
        <authorList>
            <person name="Kawai M."/>
            <person name="Futagami T."/>
            <person name="Toyoda A."/>
            <person name="Takaki Y."/>
            <person name="Nishi S."/>
            <person name="Hori S."/>
            <person name="Arai W."/>
            <person name="Tsubouchi T."/>
            <person name="Morono Y."/>
            <person name="Uchiyama I."/>
            <person name="Ito T."/>
            <person name="Fujiyama A."/>
            <person name="Inagaki F."/>
            <person name="Takami H."/>
        </authorList>
    </citation>
    <scope>NUCLEOTIDE SEQUENCE</scope>
    <source>
        <strain evidence="1">Expedition CK06-06</strain>
    </source>
</reference>
<name>X1VCK3_9ZZZZ</name>
<organism evidence="1">
    <name type="scientific">marine sediment metagenome</name>
    <dbReference type="NCBI Taxonomy" id="412755"/>
    <lineage>
        <taxon>unclassified sequences</taxon>
        <taxon>metagenomes</taxon>
        <taxon>ecological metagenomes</taxon>
    </lineage>
</organism>
<proteinExistence type="predicted"/>